<gene>
    <name evidence="6" type="ORF">DKT69_33300</name>
</gene>
<organism evidence="6 7">
    <name type="scientific">Micromonospora sicca</name>
    <dbReference type="NCBI Taxonomy" id="2202420"/>
    <lineage>
        <taxon>Bacteria</taxon>
        <taxon>Bacillati</taxon>
        <taxon>Actinomycetota</taxon>
        <taxon>Actinomycetes</taxon>
        <taxon>Micromonosporales</taxon>
        <taxon>Micromonosporaceae</taxon>
        <taxon>Micromonospora</taxon>
    </lineage>
</organism>
<dbReference type="PRINTS" id="PR00508">
    <property type="entry name" value="S21N4MTFRASE"/>
</dbReference>
<protein>
    <recommendedName>
        <fullName evidence="3">Methyltransferase</fullName>
        <ecNumber evidence="3">2.1.1.-</ecNumber>
    </recommendedName>
</protein>
<evidence type="ECO:0000256" key="4">
    <source>
        <dbReference type="SAM" id="MobiDB-lite"/>
    </source>
</evidence>
<dbReference type="Proteomes" id="UP000246050">
    <property type="component" value="Unassembled WGS sequence"/>
</dbReference>
<dbReference type="InterPro" id="IPR002941">
    <property type="entry name" value="DNA_methylase_N4/N6"/>
</dbReference>
<sequence length="357" mass="37515">MAEHPTTPGPDEPVRPEDSGGRHRVYEGCHRQYDGRHQAIAGPEGLSVWVTAQSSGPVQRRGRYLPESVKHPARMLPAIAAHAVHAYTQPGDLVLDPMCGIGTTLVEAVHAGRDAIGVEYESRWSDIADANVTHAQHQGATGRGAVIRGDSTRILSLVPAALAGQVALVVTSPPYGPTVHGLVRPGADGVAKFDNAYNDGTDRGNLAYRDLTGLADGFAQILAGCYTLLRPGGVVVVTARPWRKHGQLVDLPSAVIGAGIRAGLTPVDRCVALLAAVRGGHLVARPSFFQLQQVRRACTAGTPMHLIAHEDVLVFAKTQKSASSAEPKCSRCESGCPEGTSCHADTGVQGNSGRRSG</sequence>
<keyword evidence="1 6" id="KW-0489">Methyltransferase</keyword>
<evidence type="ECO:0000259" key="5">
    <source>
        <dbReference type="Pfam" id="PF01555"/>
    </source>
</evidence>
<dbReference type="SUPFAM" id="SSF53335">
    <property type="entry name" value="S-adenosyl-L-methionine-dependent methyltransferases"/>
    <property type="match status" value="1"/>
</dbReference>
<comment type="caution">
    <text evidence="6">The sequence shown here is derived from an EMBL/GenBank/DDBJ whole genome shotgun (WGS) entry which is preliminary data.</text>
</comment>
<feature type="compositionally biased region" description="Basic and acidic residues" evidence="4">
    <location>
        <begin position="12"/>
        <end position="24"/>
    </location>
</feature>
<dbReference type="GO" id="GO:0008170">
    <property type="term" value="F:N-methyltransferase activity"/>
    <property type="evidence" value="ECO:0007669"/>
    <property type="project" value="InterPro"/>
</dbReference>
<accession>A0A317D0M3</accession>
<dbReference type="AlphaFoldDB" id="A0A317D0M3"/>
<reference evidence="6 7" key="1">
    <citation type="submission" date="2018-05" db="EMBL/GenBank/DDBJ databases">
        <title>Micromonosporas from Atacama Desert.</title>
        <authorList>
            <person name="Carro L."/>
            <person name="Golinska P."/>
            <person name="Klenk H.-P."/>
            <person name="Goodfellow M."/>
        </authorList>
    </citation>
    <scope>NUCLEOTIDE SEQUENCE [LARGE SCALE GENOMIC DNA]</scope>
    <source>
        <strain evidence="6 7">4G51</strain>
    </source>
</reference>
<feature type="domain" description="DNA methylase N-4/N-6" evidence="5">
    <location>
        <begin position="43"/>
        <end position="128"/>
    </location>
</feature>
<evidence type="ECO:0000313" key="7">
    <source>
        <dbReference type="Proteomes" id="UP000246050"/>
    </source>
</evidence>
<feature type="region of interest" description="Disordered" evidence="4">
    <location>
        <begin position="326"/>
        <end position="357"/>
    </location>
</feature>
<feature type="compositionally biased region" description="Polar residues" evidence="4">
    <location>
        <begin position="348"/>
        <end position="357"/>
    </location>
</feature>
<dbReference type="GO" id="GO:0032259">
    <property type="term" value="P:methylation"/>
    <property type="evidence" value="ECO:0007669"/>
    <property type="project" value="UniProtKB-KW"/>
</dbReference>
<evidence type="ECO:0000313" key="6">
    <source>
        <dbReference type="EMBL" id="PWR08167.1"/>
    </source>
</evidence>
<proteinExistence type="inferred from homology"/>
<evidence type="ECO:0000256" key="1">
    <source>
        <dbReference type="ARBA" id="ARBA00022603"/>
    </source>
</evidence>
<dbReference type="OrthoDB" id="9773060at2"/>
<dbReference type="InterPro" id="IPR001091">
    <property type="entry name" value="RM_Methyltransferase"/>
</dbReference>
<dbReference type="EMBL" id="QGKS01000444">
    <property type="protein sequence ID" value="PWR08167.1"/>
    <property type="molecule type" value="Genomic_DNA"/>
</dbReference>
<dbReference type="Gene3D" id="3.40.50.150">
    <property type="entry name" value="Vaccinia Virus protein VP39"/>
    <property type="match status" value="2"/>
</dbReference>
<keyword evidence="2 6" id="KW-0808">Transferase</keyword>
<comment type="similarity">
    <text evidence="3">Belongs to the N(4)/N(6)-methyltransferase family.</text>
</comment>
<dbReference type="InterPro" id="IPR029063">
    <property type="entry name" value="SAM-dependent_MTases_sf"/>
</dbReference>
<evidence type="ECO:0000256" key="3">
    <source>
        <dbReference type="RuleBase" id="RU362026"/>
    </source>
</evidence>
<dbReference type="GO" id="GO:0003677">
    <property type="term" value="F:DNA binding"/>
    <property type="evidence" value="ECO:0007669"/>
    <property type="project" value="InterPro"/>
</dbReference>
<feature type="region of interest" description="Disordered" evidence="4">
    <location>
        <begin position="1"/>
        <end position="24"/>
    </location>
</feature>
<dbReference type="Pfam" id="PF01555">
    <property type="entry name" value="N6_N4_Mtase"/>
    <property type="match status" value="1"/>
</dbReference>
<dbReference type="EC" id="2.1.1.-" evidence="3"/>
<name>A0A317D0M3_9ACTN</name>
<evidence type="ECO:0000256" key="2">
    <source>
        <dbReference type="ARBA" id="ARBA00022679"/>
    </source>
</evidence>